<protein>
    <recommendedName>
        <fullName evidence="3">RNase H type-1 domain-containing protein</fullName>
    </recommendedName>
</protein>
<dbReference type="Gramene" id="EOX94177">
    <property type="protein sequence ID" value="EOX94177"/>
    <property type="gene ID" value="TCM_003565"/>
</dbReference>
<dbReference type="AlphaFoldDB" id="A0A061DP64"/>
<dbReference type="Gene3D" id="3.30.420.10">
    <property type="entry name" value="Ribonuclease H-like superfamily/Ribonuclease H"/>
    <property type="match status" value="1"/>
</dbReference>
<dbReference type="GO" id="GO:0003676">
    <property type="term" value="F:nucleic acid binding"/>
    <property type="evidence" value="ECO:0007669"/>
    <property type="project" value="InterPro"/>
</dbReference>
<dbReference type="SUPFAM" id="SSF53098">
    <property type="entry name" value="Ribonuclease H-like"/>
    <property type="match status" value="1"/>
</dbReference>
<dbReference type="InterPro" id="IPR012337">
    <property type="entry name" value="RNaseH-like_sf"/>
</dbReference>
<evidence type="ECO:0000313" key="2">
    <source>
        <dbReference type="Proteomes" id="UP000026915"/>
    </source>
</evidence>
<dbReference type="HOGENOM" id="CLU_1317455_0_0_1"/>
<dbReference type="PANTHER" id="PTHR33033">
    <property type="entry name" value="POLYNUCLEOTIDYL TRANSFERASE, RIBONUCLEASE H-LIKE SUPERFAMILY PROTEIN-RELATED"/>
    <property type="match status" value="1"/>
</dbReference>
<sequence>MPVGEFGGLGWVDLQLKNKALLNKWILRFDNEKDNLWRRLLVNKEGGDHGIEPQMIFGKSKGYAGVNSYRGVFIDELGAIKVLFSKAIEIAYVNTIEVLVIREAFKIFRASRWVRSHALIVESDSSNAVSWFHNPKKAPWKLRRELLILEGIKRRIGECKVNKISRENNSMVDELAKSGVTREEELLFFLRIKGLENKERCVVSNMADV</sequence>
<gene>
    <name evidence="1" type="ORF">TCM_003565</name>
</gene>
<organism evidence="1 2">
    <name type="scientific">Theobroma cacao</name>
    <name type="common">Cacao</name>
    <name type="synonym">Cocoa</name>
    <dbReference type="NCBI Taxonomy" id="3641"/>
    <lineage>
        <taxon>Eukaryota</taxon>
        <taxon>Viridiplantae</taxon>
        <taxon>Streptophyta</taxon>
        <taxon>Embryophyta</taxon>
        <taxon>Tracheophyta</taxon>
        <taxon>Spermatophyta</taxon>
        <taxon>Magnoliopsida</taxon>
        <taxon>eudicotyledons</taxon>
        <taxon>Gunneridae</taxon>
        <taxon>Pentapetalae</taxon>
        <taxon>rosids</taxon>
        <taxon>malvids</taxon>
        <taxon>Malvales</taxon>
        <taxon>Malvaceae</taxon>
        <taxon>Byttnerioideae</taxon>
        <taxon>Theobroma</taxon>
    </lineage>
</organism>
<dbReference type="PANTHER" id="PTHR33033:SF121">
    <property type="entry name" value="POLYNUCLEOTIDYL TRANSFERASE, RIBONUCLEASE H-LIKE SUPERFAMILY PROTEIN"/>
    <property type="match status" value="1"/>
</dbReference>
<proteinExistence type="predicted"/>
<dbReference type="InterPro" id="IPR044730">
    <property type="entry name" value="RNase_H-like_dom_plant"/>
</dbReference>
<dbReference type="InParanoid" id="A0A061DP64"/>
<accession>A0A061DP64</accession>
<dbReference type="CDD" id="cd06222">
    <property type="entry name" value="RNase_H_like"/>
    <property type="match status" value="1"/>
</dbReference>
<evidence type="ECO:0000313" key="1">
    <source>
        <dbReference type="EMBL" id="EOX94177.1"/>
    </source>
</evidence>
<dbReference type="InterPro" id="IPR036397">
    <property type="entry name" value="RNaseH_sf"/>
</dbReference>
<dbReference type="EMBL" id="CM001879">
    <property type="protein sequence ID" value="EOX94177.1"/>
    <property type="molecule type" value="Genomic_DNA"/>
</dbReference>
<evidence type="ECO:0008006" key="3">
    <source>
        <dbReference type="Google" id="ProtNLM"/>
    </source>
</evidence>
<keyword evidence="2" id="KW-1185">Reference proteome</keyword>
<name>A0A061DP64_THECC</name>
<reference evidence="1 2" key="1">
    <citation type="journal article" date="2013" name="Genome Biol.">
        <title>The genome sequence of the most widely cultivated cacao type and its use to identify candidate genes regulating pod color.</title>
        <authorList>
            <person name="Motamayor J.C."/>
            <person name="Mockaitis K."/>
            <person name="Schmutz J."/>
            <person name="Haiminen N."/>
            <person name="Iii D.L."/>
            <person name="Cornejo O."/>
            <person name="Findley S.D."/>
            <person name="Zheng P."/>
            <person name="Utro F."/>
            <person name="Royaert S."/>
            <person name="Saski C."/>
            <person name="Jenkins J."/>
            <person name="Podicheti R."/>
            <person name="Zhao M."/>
            <person name="Scheffler B.E."/>
            <person name="Stack J.C."/>
            <person name="Feltus F.A."/>
            <person name="Mustiga G.M."/>
            <person name="Amores F."/>
            <person name="Phillips W."/>
            <person name="Marelli J.P."/>
            <person name="May G.D."/>
            <person name="Shapiro H."/>
            <person name="Ma J."/>
            <person name="Bustamante C.D."/>
            <person name="Schnell R.J."/>
            <person name="Main D."/>
            <person name="Gilbert D."/>
            <person name="Parida L."/>
            <person name="Kuhn D.N."/>
        </authorList>
    </citation>
    <scope>NUCLEOTIDE SEQUENCE [LARGE SCALE GENOMIC DNA]</scope>
    <source>
        <strain evidence="2">cv. Matina 1-6</strain>
    </source>
</reference>
<dbReference type="Proteomes" id="UP000026915">
    <property type="component" value="Chromosome 1"/>
</dbReference>